<name>A0A090S348_9VIBR</name>
<reference evidence="9 10" key="1">
    <citation type="submission" date="2014-09" db="EMBL/GenBank/DDBJ databases">
        <title>Vibrio maritimus JCM 19235. (C45) whole genome shotgun sequence.</title>
        <authorList>
            <person name="Sawabe T."/>
            <person name="Meirelles P."/>
            <person name="Nakanishi M."/>
            <person name="Sayaka M."/>
            <person name="Hattori M."/>
            <person name="Ohkuma M."/>
        </authorList>
    </citation>
    <scope>NUCLEOTIDE SEQUENCE [LARGE SCALE GENOMIC DNA]</scope>
    <source>
        <strain evidence="10">JCM19235</strain>
    </source>
</reference>
<feature type="domain" description="Tripartite ATP-independent periplasmic transporters DctQ component" evidence="8">
    <location>
        <begin position="3"/>
        <end position="83"/>
    </location>
</feature>
<accession>A0A090S348</accession>
<reference evidence="9 10" key="2">
    <citation type="submission" date="2014-09" db="EMBL/GenBank/DDBJ databases">
        <authorList>
            <consortium name="NBRP consortium"/>
            <person name="Sawabe T."/>
            <person name="Meirelles P."/>
            <person name="Nakanishi M."/>
            <person name="Sayaka M."/>
            <person name="Hattori M."/>
            <person name="Ohkuma M."/>
        </authorList>
    </citation>
    <scope>NUCLEOTIDE SEQUENCE [LARGE SCALE GENOMIC DNA]</scope>
    <source>
        <strain evidence="10">JCM19235</strain>
    </source>
</reference>
<dbReference type="InterPro" id="IPR055348">
    <property type="entry name" value="DctQ"/>
</dbReference>
<comment type="similarity">
    <text evidence="7">Belongs to the TRAP transporter small permease family.</text>
</comment>
<evidence type="ECO:0000256" key="1">
    <source>
        <dbReference type="ARBA" id="ARBA00004651"/>
    </source>
</evidence>
<gene>
    <name evidence="9" type="ORF">JCM19235_199</name>
</gene>
<dbReference type="EMBL" id="BBMR01000007">
    <property type="protein sequence ID" value="GAL20924.1"/>
    <property type="molecule type" value="Genomic_DNA"/>
</dbReference>
<sequence>MLNHAHVRIDILRVKTSERVRSLLDLISIASVSFVAIYVATKAITVLEKSIKSGALANTALETPLIIPQSIWFAGWIWFAISSTGLLIVGVYLFFKKRPEEVDSIIGVRAEA</sequence>
<dbReference type="Proteomes" id="UP000029228">
    <property type="component" value="Unassembled WGS sequence"/>
</dbReference>
<keyword evidence="7" id="KW-0997">Cell inner membrane</keyword>
<dbReference type="STRING" id="990268.JCM19235_199"/>
<comment type="function">
    <text evidence="7">Part of the tripartite ATP-independent periplasmic (TRAP) transport system.</text>
</comment>
<comment type="caution">
    <text evidence="7">Lacks conserved residue(s) required for the propagation of feature annotation.</text>
</comment>
<evidence type="ECO:0000256" key="2">
    <source>
        <dbReference type="ARBA" id="ARBA00022448"/>
    </source>
</evidence>
<comment type="subunit">
    <text evidence="7">The complex comprises the extracytoplasmic solute receptor protein and the two transmembrane proteins.</text>
</comment>
<dbReference type="Pfam" id="PF04290">
    <property type="entry name" value="DctQ"/>
    <property type="match status" value="1"/>
</dbReference>
<keyword evidence="6 7" id="KW-0472">Membrane</keyword>
<evidence type="ECO:0000313" key="9">
    <source>
        <dbReference type="EMBL" id="GAL20924.1"/>
    </source>
</evidence>
<keyword evidence="3" id="KW-1003">Cell membrane</keyword>
<dbReference type="AlphaFoldDB" id="A0A090S348"/>
<comment type="subcellular location">
    <subcellularLocation>
        <location evidence="7">Cell inner membrane</location>
        <topology evidence="7">Multi-pass membrane protein</topology>
    </subcellularLocation>
    <subcellularLocation>
        <location evidence="1">Cell membrane</location>
        <topology evidence="1">Multi-pass membrane protein</topology>
    </subcellularLocation>
</comment>
<evidence type="ECO:0000256" key="4">
    <source>
        <dbReference type="ARBA" id="ARBA00022692"/>
    </source>
</evidence>
<evidence type="ECO:0000256" key="3">
    <source>
        <dbReference type="ARBA" id="ARBA00022475"/>
    </source>
</evidence>
<evidence type="ECO:0000259" key="8">
    <source>
        <dbReference type="Pfam" id="PF04290"/>
    </source>
</evidence>
<keyword evidence="4 7" id="KW-0812">Transmembrane</keyword>
<keyword evidence="2 7" id="KW-0813">Transport</keyword>
<organism evidence="9 10">
    <name type="scientific">Vibrio maritimus</name>
    <dbReference type="NCBI Taxonomy" id="990268"/>
    <lineage>
        <taxon>Bacteria</taxon>
        <taxon>Pseudomonadati</taxon>
        <taxon>Pseudomonadota</taxon>
        <taxon>Gammaproteobacteria</taxon>
        <taxon>Vibrionales</taxon>
        <taxon>Vibrionaceae</taxon>
        <taxon>Vibrio</taxon>
    </lineage>
</organism>
<evidence type="ECO:0000256" key="5">
    <source>
        <dbReference type="ARBA" id="ARBA00022989"/>
    </source>
</evidence>
<feature type="transmembrane region" description="Helical" evidence="7">
    <location>
        <begin position="20"/>
        <end position="40"/>
    </location>
</feature>
<evidence type="ECO:0000256" key="7">
    <source>
        <dbReference type="RuleBase" id="RU369079"/>
    </source>
</evidence>
<evidence type="ECO:0000256" key="6">
    <source>
        <dbReference type="ARBA" id="ARBA00023136"/>
    </source>
</evidence>
<evidence type="ECO:0000313" key="10">
    <source>
        <dbReference type="Proteomes" id="UP000029228"/>
    </source>
</evidence>
<comment type="caution">
    <text evidence="9">The sequence shown here is derived from an EMBL/GenBank/DDBJ whole genome shotgun (WGS) entry which is preliminary data.</text>
</comment>
<protein>
    <recommendedName>
        <fullName evidence="7">TRAP transporter small permease protein</fullName>
    </recommendedName>
</protein>
<feature type="transmembrane region" description="Helical" evidence="7">
    <location>
        <begin position="71"/>
        <end position="95"/>
    </location>
</feature>
<proteinExistence type="inferred from homology"/>
<keyword evidence="5 7" id="KW-1133">Transmembrane helix</keyword>
<keyword evidence="10" id="KW-1185">Reference proteome</keyword>